<reference evidence="8" key="1">
    <citation type="submission" date="2016-10" db="EMBL/GenBank/DDBJ databases">
        <authorList>
            <person name="Varghese N."/>
            <person name="Submissions S."/>
        </authorList>
    </citation>
    <scope>NUCLEOTIDE SEQUENCE [LARGE SCALE GENOMIC DNA]</scope>
    <source>
        <strain evidence="8">CGMCC 1.6775</strain>
    </source>
</reference>
<dbReference type="CDD" id="cd03360">
    <property type="entry name" value="LbH_AT_putative"/>
    <property type="match status" value="1"/>
</dbReference>
<feature type="binding site" evidence="5">
    <location>
        <begin position="9"/>
        <end position="11"/>
    </location>
    <ligand>
        <name>substrate</name>
    </ligand>
</feature>
<evidence type="ECO:0000256" key="1">
    <source>
        <dbReference type="ARBA" id="ARBA00007274"/>
    </source>
</evidence>
<protein>
    <submittedName>
        <fullName evidence="7">UDP-perosamine 4-acetyltransferase</fullName>
    </submittedName>
</protein>
<keyword evidence="3" id="KW-0677">Repeat</keyword>
<dbReference type="Proteomes" id="UP000199339">
    <property type="component" value="Unassembled WGS sequence"/>
</dbReference>
<evidence type="ECO:0000256" key="5">
    <source>
        <dbReference type="PIRSR" id="PIRSR620019-2"/>
    </source>
</evidence>
<feature type="binding site" evidence="5">
    <location>
        <position position="67"/>
    </location>
    <ligand>
        <name>substrate</name>
    </ligand>
</feature>
<evidence type="ECO:0000256" key="2">
    <source>
        <dbReference type="ARBA" id="ARBA00022679"/>
    </source>
</evidence>
<dbReference type="InterPro" id="IPR018357">
    <property type="entry name" value="Hexapep_transf_CS"/>
</dbReference>
<comment type="similarity">
    <text evidence="1">Belongs to the transferase hexapeptide repeat family.</text>
</comment>
<gene>
    <name evidence="7" type="ORF">SAMN04487961_1386</name>
</gene>
<keyword evidence="8" id="KW-1185">Reference proteome</keyword>
<evidence type="ECO:0000259" key="6">
    <source>
        <dbReference type="Pfam" id="PF17836"/>
    </source>
</evidence>
<dbReference type="SUPFAM" id="SSF51161">
    <property type="entry name" value="Trimeric LpxA-like enzymes"/>
    <property type="match status" value="1"/>
</dbReference>
<evidence type="ECO:0000256" key="3">
    <source>
        <dbReference type="ARBA" id="ARBA00022737"/>
    </source>
</evidence>
<dbReference type="PANTHER" id="PTHR43300:SF7">
    <property type="entry name" value="UDP-N-ACETYLBACILLOSAMINE N-ACETYLTRANSFERASE"/>
    <property type="match status" value="1"/>
</dbReference>
<dbReference type="InterPro" id="IPR011004">
    <property type="entry name" value="Trimer_LpxA-like_sf"/>
</dbReference>
<feature type="domain" description="PglD N-terminal" evidence="6">
    <location>
        <begin position="2"/>
        <end position="74"/>
    </location>
</feature>
<proteinExistence type="inferred from homology"/>
<dbReference type="Gene3D" id="2.160.10.10">
    <property type="entry name" value="Hexapeptide repeat proteins"/>
    <property type="match status" value="1"/>
</dbReference>
<dbReference type="InterPro" id="IPR020019">
    <property type="entry name" value="AcTrfase_PglD-like"/>
</dbReference>
<dbReference type="PANTHER" id="PTHR43300">
    <property type="entry name" value="ACETYLTRANSFERASE"/>
    <property type="match status" value="1"/>
</dbReference>
<feature type="binding site" evidence="5">
    <location>
        <begin position="31"/>
        <end position="32"/>
    </location>
    <ligand>
        <name>substrate</name>
    </ligand>
</feature>
<organism evidence="7 8">
    <name type="scientific">Marinobacter pelagius</name>
    <dbReference type="NCBI Taxonomy" id="379482"/>
    <lineage>
        <taxon>Bacteria</taxon>
        <taxon>Pseudomonadati</taxon>
        <taxon>Pseudomonadota</taxon>
        <taxon>Gammaproteobacteria</taxon>
        <taxon>Pseudomonadales</taxon>
        <taxon>Marinobacteraceae</taxon>
        <taxon>Marinobacter</taxon>
    </lineage>
</organism>
<dbReference type="EMBL" id="FOUR01000002">
    <property type="protein sequence ID" value="SFM82552.1"/>
    <property type="molecule type" value="Genomic_DNA"/>
</dbReference>
<dbReference type="InterPro" id="IPR050179">
    <property type="entry name" value="Trans_hexapeptide_repeat"/>
</dbReference>
<feature type="site" description="Increases basicity of active site His" evidence="4">
    <location>
        <position position="135"/>
    </location>
</feature>
<feature type="binding site" evidence="5">
    <location>
        <position position="143"/>
    </location>
    <ligand>
        <name>acetyl-CoA</name>
        <dbReference type="ChEBI" id="CHEBI:57288"/>
    </ligand>
</feature>
<keyword evidence="2 7" id="KW-0808">Transferase</keyword>
<evidence type="ECO:0000256" key="4">
    <source>
        <dbReference type="PIRSR" id="PIRSR620019-1"/>
    </source>
</evidence>
<dbReference type="Pfam" id="PF17836">
    <property type="entry name" value="PglD_N"/>
    <property type="match status" value="1"/>
</dbReference>
<accession>A0A1I4U0L5</accession>
<dbReference type="PROSITE" id="PS00101">
    <property type="entry name" value="HEXAPEP_TRANSFERASES"/>
    <property type="match status" value="1"/>
</dbReference>
<evidence type="ECO:0000313" key="7">
    <source>
        <dbReference type="EMBL" id="SFM82552.1"/>
    </source>
</evidence>
<dbReference type="NCBIfam" id="TIGR03570">
    <property type="entry name" value="NeuD_NnaD"/>
    <property type="match status" value="1"/>
</dbReference>
<name>A0A1I4U0L5_9GAMM</name>
<dbReference type="AlphaFoldDB" id="A0A1I4U0L5"/>
<dbReference type="Gene3D" id="3.40.50.20">
    <property type="match status" value="1"/>
</dbReference>
<dbReference type="InterPro" id="IPR041561">
    <property type="entry name" value="PglD_N"/>
</dbReference>
<evidence type="ECO:0000313" key="8">
    <source>
        <dbReference type="Proteomes" id="UP000199339"/>
    </source>
</evidence>
<sequence>MRLAILGASGHGKVVADAAELAGWDQVVFFDDAWPGLKENGPWRVLGDTSALLADLASFDGVVVAIGNNRIRQVKQQALLAAGAQLCSVIHPSAVISTHATVGVGTAVFANAVINACASIGEGCIVNTGAVVEHDCGVGDFSHVSPNAVLAGGVKLGPLVWVGGCASVRQLVEVGGGATVGMGAVVTKDVPASVTVVGNPARVLEPLKD</sequence>
<dbReference type="GO" id="GO:0016740">
    <property type="term" value="F:transferase activity"/>
    <property type="evidence" value="ECO:0007669"/>
    <property type="project" value="UniProtKB-KW"/>
</dbReference>
<feature type="active site" description="Proton acceptor" evidence="4">
    <location>
        <position position="134"/>
    </location>
</feature>